<evidence type="ECO:0000259" key="1">
    <source>
        <dbReference type="PROSITE" id="PS50006"/>
    </source>
</evidence>
<dbReference type="InterPro" id="IPR050923">
    <property type="entry name" value="Cell_Proc_Reg/RNA_Proc"/>
</dbReference>
<name>A0A830HY40_9CHLO</name>
<dbReference type="InterPro" id="IPR008984">
    <property type="entry name" value="SMAD_FHA_dom_sf"/>
</dbReference>
<comment type="caution">
    <text evidence="2">The sequence shown here is derived from an EMBL/GenBank/DDBJ whole genome shotgun (WGS) entry which is preliminary data.</text>
</comment>
<sequence length="160" mass="16845">MISSTRCGFPSKNNVAAHPRRLCRPRLTLEKAASARCLRTSALRLIPSGSGDCGHLYDDPSECPTLPDIITLPDAGTSLLVGREVDGEGCIALPTVSGVHARVDVSGNGGVTVTDLDSTNGTYVENDTCDANRPTPLQVGKTVTFGDPFLAKFTLVDDSE</sequence>
<evidence type="ECO:0000313" key="3">
    <source>
        <dbReference type="Proteomes" id="UP000660262"/>
    </source>
</evidence>
<dbReference type="SUPFAM" id="SSF49879">
    <property type="entry name" value="SMAD/FHA domain"/>
    <property type="match status" value="1"/>
</dbReference>
<evidence type="ECO:0000313" key="2">
    <source>
        <dbReference type="EMBL" id="GHP11673.1"/>
    </source>
</evidence>
<dbReference type="Gene3D" id="2.60.200.20">
    <property type="match status" value="1"/>
</dbReference>
<dbReference type="EMBL" id="BNJQ01000035">
    <property type="protein sequence ID" value="GHP11673.1"/>
    <property type="molecule type" value="Genomic_DNA"/>
</dbReference>
<accession>A0A830HY40</accession>
<dbReference type="CDD" id="cd00060">
    <property type="entry name" value="FHA"/>
    <property type="match status" value="1"/>
</dbReference>
<gene>
    <name evidence="2" type="ORF">PPROV_001040100</name>
</gene>
<dbReference type="Proteomes" id="UP000660262">
    <property type="component" value="Unassembled WGS sequence"/>
</dbReference>
<dbReference type="AlphaFoldDB" id="A0A830HY40"/>
<feature type="domain" description="FHA" evidence="1">
    <location>
        <begin position="79"/>
        <end position="129"/>
    </location>
</feature>
<dbReference type="InterPro" id="IPR000253">
    <property type="entry name" value="FHA_dom"/>
</dbReference>
<dbReference type="OrthoDB" id="687730at2759"/>
<proteinExistence type="predicted"/>
<reference evidence="2" key="1">
    <citation type="submission" date="2020-10" db="EMBL/GenBank/DDBJ databases">
        <title>Unveiling of a novel bifunctional photoreceptor, Dualchrome1, isolated from a cosmopolitan green alga.</title>
        <authorList>
            <person name="Suzuki S."/>
            <person name="Kawachi M."/>
        </authorList>
    </citation>
    <scope>NUCLEOTIDE SEQUENCE</scope>
    <source>
        <strain evidence="2">NIES 2893</strain>
    </source>
</reference>
<protein>
    <recommendedName>
        <fullName evidence="1">FHA domain-containing protein</fullName>
    </recommendedName>
</protein>
<dbReference type="Pfam" id="PF00498">
    <property type="entry name" value="FHA"/>
    <property type="match status" value="1"/>
</dbReference>
<organism evidence="2 3">
    <name type="scientific">Pycnococcus provasolii</name>
    <dbReference type="NCBI Taxonomy" id="41880"/>
    <lineage>
        <taxon>Eukaryota</taxon>
        <taxon>Viridiplantae</taxon>
        <taxon>Chlorophyta</taxon>
        <taxon>Pseudoscourfieldiophyceae</taxon>
        <taxon>Pseudoscourfieldiales</taxon>
        <taxon>Pycnococcaceae</taxon>
        <taxon>Pycnococcus</taxon>
    </lineage>
</organism>
<dbReference type="PANTHER" id="PTHR23308">
    <property type="entry name" value="NUCLEAR INHIBITOR OF PROTEIN PHOSPHATASE-1"/>
    <property type="match status" value="1"/>
</dbReference>
<keyword evidence="3" id="KW-1185">Reference proteome</keyword>
<dbReference type="PROSITE" id="PS50006">
    <property type="entry name" value="FHA_DOMAIN"/>
    <property type="match status" value="1"/>
</dbReference>